<dbReference type="EMBL" id="OX458333">
    <property type="protein sequence ID" value="CAI8764363.1"/>
    <property type="molecule type" value="Genomic_DNA"/>
</dbReference>
<dbReference type="InterPro" id="IPR036102">
    <property type="entry name" value="OsmC/Ohrsf"/>
</dbReference>
<dbReference type="SUPFAM" id="SSF82784">
    <property type="entry name" value="OsmC-like"/>
    <property type="match status" value="1"/>
</dbReference>
<sequence>MAIRSASAEWEGDLAQGKGSMRLGSGAFTGSYSFSSRFEEGQGTNPEELIGAAHAGCFSMALAHALSQSGHTPKRIATTAKVRLEKVGEGFKITRIELDTEGDVPGIDAATFQTFADDAKRNCPVSQLLTGAEIELRAKLV</sequence>
<dbReference type="Gene3D" id="3.30.300.20">
    <property type="match status" value="1"/>
</dbReference>
<protein>
    <submittedName>
        <fullName evidence="1">Osmotically inducible peroxiredoxin OsmC</fullName>
        <ecNumber evidence="1">1.11.1.24</ecNumber>
    </submittedName>
</protein>
<proteinExistence type="predicted"/>
<keyword evidence="2" id="KW-1185">Reference proteome</keyword>
<evidence type="ECO:0000313" key="1">
    <source>
        <dbReference type="EMBL" id="CAI8764363.1"/>
    </source>
</evidence>
<dbReference type="RefSeq" id="WP_026612010.1">
    <property type="nucleotide sequence ID" value="NZ_OX458333.1"/>
</dbReference>
<dbReference type="PANTHER" id="PTHR42830">
    <property type="entry name" value="OSMOTICALLY INDUCIBLE FAMILY PROTEIN"/>
    <property type="match status" value="1"/>
</dbReference>
<dbReference type="EC" id="1.11.1.24" evidence="1"/>
<accession>A0ABM9HYK3</accession>
<evidence type="ECO:0000313" key="2">
    <source>
        <dbReference type="Proteomes" id="UP001162030"/>
    </source>
</evidence>
<dbReference type="Pfam" id="PF02566">
    <property type="entry name" value="OsmC"/>
    <property type="match status" value="1"/>
</dbReference>
<reference evidence="1 2" key="1">
    <citation type="submission" date="2023-03" db="EMBL/GenBank/DDBJ databases">
        <authorList>
            <person name="Pearce D."/>
        </authorList>
    </citation>
    <scope>NUCLEOTIDE SEQUENCE [LARGE SCALE GENOMIC DNA]</scope>
    <source>
        <strain evidence="1">Msz</strain>
    </source>
</reference>
<keyword evidence="1" id="KW-0575">Peroxidase</keyword>
<dbReference type="InterPro" id="IPR052707">
    <property type="entry name" value="OsmC_Ohr_Peroxiredoxin"/>
</dbReference>
<dbReference type="InterPro" id="IPR003718">
    <property type="entry name" value="OsmC/Ohr_fam"/>
</dbReference>
<name>A0ABM9HYK3_9GAMM</name>
<dbReference type="PANTHER" id="PTHR42830:SF1">
    <property type="entry name" value="OSMOTICALLY INDUCIBLE FAMILY PROTEIN"/>
    <property type="match status" value="1"/>
</dbReference>
<keyword evidence="1" id="KW-0560">Oxidoreductase</keyword>
<dbReference type="Proteomes" id="UP001162030">
    <property type="component" value="Chromosome"/>
</dbReference>
<dbReference type="InterPro" id="IPR019904">
    <property type="entry name" value="Peroxiredoxin_OsmC"/>
</dbReference>
<dbReference type="NCBIfam" id="TIGR03562">
    <property type="entry name" value="osmo_induc_OsmC"/>
    <property type="match status" value="1"/>
</dbReference>
<organism evidence="1 2">
    <name type="scientific">Methylocaldum szegediense</name>
    <dbReference type="NCBI Taxonomy" id="73780"/>
    <lineage>
        <taxon>Bacteria</taxon>
        <taxon>Pseudomonadati</taxon>
        <taxon>Pseudomonadota</taxon>
        <taxon>Gammaproteobacteria</taxon>
        <taxon>Methylococcales</taxon>
        <taxon>Methylococcaceae</taxon>
        <taxon>Methylocaldum</taxon>
    </lineage>
</organism>
<dbReference type="InterPro" id="IPR015946">
    <property type="entry name" value="KH_dom-like_a/b"/>
</dbReference>
<dbReference type="GO" id="GO:0140824">
    <property type="term" value="F:thioredoxin-dependent peroxiredoxin activity"/>
    <property type="evidence" value="ECO:0007669"/>
    <property type="project" value="UniProtKB-EC"/>
</dbReference>
<gene>
    <name evidence="1" type="primary">osmC</name>
    <name evidence="1" type="ORF">MSZNOR_0905</name>
</gene>